<sequence>MVRNIPERFKKVVFTFDPSRLCESSGSEHSPAPDTPTDLSDLVASFVEEEGKTRVEQGDDGIPAVDDDNDKDIQDDDVKTSSFDFEAPKEILMEIFGCNLCKGDDGHGDEDRRKILGEVEAACDLIGRDNTSYDFKRGLMASLRKRGFDAGLCKSRWEKTGRFPGGEYQFVDVNVNGVRYIVEASLAGQFEIARPNDQFNLLVGLLPPIFVGVPDELKQVVRVLSGAIKQSLRSRGLLVPPWRKSGYMKAKWFSSYKRTTNRKTESKLKWTSKEERSVIGFKAPPGVTTAGCYFRGDYYIRNNKLRAGLLTEALAGHCSSS</sequence>
<dbReference type="Proteomes" id="UP001057402">
    <property type="component" value="Chromosome 4"/>
</dbReference>
<keyword evidence="2" id="KW-1185">Reference proteome</keyword>
<organism evidence="1 2">
    <name type="scientific">Melastoma candidum</name>
    <dbReference type="NCBI Taxonomy" id="119954"/>
    <lineage>
        <taxon>Eukaryota</taxon>
        <taxon>Viridiplantae</taxon>
        <taxon>Streptophyta</taxon>
        <taxon>Embryophyta</taxon>
        <taxon>Tracheophyta</taxon>
        <taxon>Spermatophyta</taxon>
        <taxon>Magnoliopsida</taxon>
        <taxon>eudicotyledons</taxon>
        <taxon>Gunneridae</taxon>
        <taxon>Pentapetalae</taxon>
        <taxon>rosids</taxon>
        <taxon>malvids</taxon>
        <taxon>Myrtales</taxon>
        <taxon>Melastomataceae</taxon>
        <taxon>Melastomatoideae</taxon>
        <taxon>Melastomateae</taxon>
        <taxon>Melastoma</taxon>
    </lineage>
</organism>
<protein>
    <submittedName>
        <fullName evidence="1">Uncharacterized protein</fullName>
    </submittedName>
</protein>
<accession>A0ACB9R087</accession>
<comment type="caution">
    <text evidence="1">The sequence shown here is derived from an EMBL/GenBank/DDBJ whole genome shotgun (WGS) entry which is preliminary data.</text>
</comment>
<proteinExistence type="predicted"/>
<evidence type="ECO:0000313" key="1">
    <source>
        <dbReference type="EMBL" id="KAI4372313.1"/>
    </source>
</evidence>
<dbReference type="EMBL" id="CM042883">
    <property type="protein sequence ID" value="KAI4372313.1"/>
    <property type="molecule type" value="Genomic_DNA"/>
</dbReference>
<gene>
    <name evidence="1" type="ORF">MLD38_010558</name>
</gene>
<reference evidence="2" key="1">
    <citation type="journal article" date="2023" name="Front. Plant Sci.">
        <title>Chromosomal-level genome assembly of Melastoma candidum provides insights into trichome evolution.</title>
        <authorList>
            <person name="Zhong Y."/>
            <person name="Wu W."/>
            <person name="Sun C."/>
            <person name="Zou P."/>
            <person name="Liu Y."/>
            <person name="Dai S."/>
            <person name="Zhou R."/>
        </authorList>
    </citation>
    <scope>NUCLEOTIDE SEQUENCE [LARGE SCALE GENOMIC DNA]</scope>
</reference>
<name>A0ACB9R087_9MYRT</name>
<evidence type="ECO:0000313" key="2">
    <source>
        <dbReference type="Proteomes" id="UP001057402"/>
    </source>
</evidence>